<keyword evidence="10" id="KW-1185">Reference proteome</keyword>
<dbReference type="GO" id="GO:0008061">
    <property type="term" value="F:chitin binding"/>
    <property type="evidence" value="ECO:0007669"/>
    <property type="project" value="UniProtKB-KW"/>
</dbReference>
<evidence type="ECO:0000313" key="9">
    <source>
        <dbReference type="EMBL" id="EDW75236.1"/>
    </source>
</evidence>
<dbReference type="STRING" id="7260.B4MSZ7"/>
<proteinExistence type="predicted"/>
<evidence type="ECO:0000256" key="5">
    <source>
        <dbReference type="ARBA" id="ARBA00023180"/>
    </source>
</evidence>
<accession>B4MSZ7</accession>
<feature type="domain" description="Chitin-binding type-2" evidence="8">
    <location>
        <begin position="237"/>
        <end position="293"/>
    </location>
</feature>
<keyword evidence="3" id="KW-0677">Repeat</keyword>
<dbReference type="FunCoup" id="B4MSZ7">
    <property type="interactions" value="25"/>
</dbReference>
<dbReference type="Pfam" id="PF01607">
    <property type="entry name" value="CBM_14"/>
    <property type="match status" value="2"/>
</dbReference>
<name>B4MSZ7_DROWI</name>
<sequence>MISFLKLPLGIAICLLVVHIEKIHANTDNPCTGAGFFALVDNTSEFYACDEMPTGGYSVRYLQCQTGLVFSAQLGKCVEQLPLPAEEIISPEERDDGNIENPTIPPTNLDESTSTVESTESSTTKAAESSTTENTESSSTTAVTDDGTSSTKDGESSSTSAVTEDDDTSSTKNGESSSTSAVTEDDDTSSTKNGESSSTSAVTKDDDSSSSSVVTDAPDSSSTASDAVTKTTEQSDDDICATNGFLPKSGNCSQYVYCQDKGDYLKPYNFDCPQGMQFNPACNYCIKGYDCTKA</sequence>
<dbReference type="OrthoDB" id="7869443at2759"/>
<evidence type="ECO:0000256" key="6">
    <source>
        <dbReference type="SAM" id="MobiDB-lite"/>
    </source>
</evidence>
<evidence type="ECO:0000256" key="2">
    <source>
        <dbReference type="ARBA" id="ARBA00022729"/>
    </source>
</evidence>
<keyword evidence="1" id="KW-0147">Chitin-binding</keyword>
<dbReference type="SMART" id="SM00494">
    <property type="entry name" value="ChtBD2"/>
    <property type="match status" value="2"/>
</dbReference>
<dbReference type="PANTHER" id="PTHR23301:SF106">
    <property type="entry name" value="CHITIN-BINDING TYPE-2 DOMAIN-CONTAINING PROTEIN-RELATED"/>
    <property type="match status" value="1"/>
</dbReference>
<dbReference type="EMBL" id="CH963851">
    <property type="protein sequence ID" value="EDW75236.1"/>
    <property type="molecule type" value="Genomic_DNA"/>
</dbReference>
<dbReference type="OMA" id="LCRQSGY"/>
<evidence type="ECO:0000256" key="1">
    <source>
        <dbReference type="ARBA" id="ARBA00022669"/>
    </source>
</evidence>
<dbReference type="PANTHER" id="PTHR23301">
    <property type="entry name" value="CHITIN BINDING PERITROPHIN-A"/>
    <property type="match status" value="1"/>
</dbReference>
<keyword evidence="4" id="KW-1015">Disulfide bond</keyword>
<protein>
    <recommendedName>
        <fullName evidence="8">Chitin-binding type-2 domain-containing protein</fullName>
    </recommendedName>
</protein>
<evidence type="ECO:0000313" key="10">
    <source>
        <dbReference type="Proteomes" id="UP000007798"/>
    </source>
</evidence>
<dbReference type="InterPro" id="IPR036508">
    <property type="entry name" value="Chitin-bd_dom_sf"/>
</dbReference>
<dbReference type="SUPFAM" id="SSF57625">
    <property type="entry name" value="Invertebrate chitin-binding proteins"/>
    <property type="match status" value="2"/>
</dbReference>
<dbReference type="InterPro" id="IPR002557">
    <property type="entry name" value="Chitin-bd_dom"/>
</dbReference>
<evidence type="ECO:0000256" key="7">
    <source>
        <dbReference type="SAM" id="SignalP"/>
    </source>
</evidence>
<keyword evidence="2 7" id="KW-0732">Signal</keyword>
<feature type="compositionally biased region" description="Low complexity" evidence="6">
    <location>
        <begin position="190"/>
        <end position="202"/>
    </location>
</feature>
<dbReference type="InterPro" id="IPR051940">
    <property type="entry name" value="Chitin_bind-dev_reg"/>
</dbReference>
<feature type="compositionally biased region" description="Low complexity" evidence="6">
    <location>
        <begin position="209"/>
        <end position="232"/>
    </location>
</feature>
<evidence type="ECO:0000256" key="4">
    <source>
        <dbReference type="ARBA" id="ARBA00023157"/>
    </source>
</evidence>
<dbReference type="KEGG" id="dwi:6641499"/>
<feature type="region of interest" description="Disordered" evidence="6">
    <location>
        <begin position="89"/>
        <end position="234"/>
    </location>
</feature>
<organism evidence="9 10">
    <name type="scientific">Drosophila willistoni</name>
    <name type="common">Fruit fly</name>
    <dbReference type="NCBI Taxonomy" id="7260"/>
    <lineage>
        <taxon>Eukaryota</taxon>
        <taxon>Metazoa</taxon>
        <taxon>Ecdysozoa</taxon>
        <taxon>Arthropoda</taxon>
        <taxon>Hexapoda</taxon>
        <taxon>Insecta</taxon>
        <taxon>Pterygota</taxon>
        <taxon>Neoptera</taxon>
        <taxon>Endopterygota</taxon>
        <taxon>Diptera</taxon>
        <taxon>Brachycera</taxon>
        <taxon>Muscomorpha</taxon>
        <taxon>Ephydroidea</taxon>
        <taxon>Drosophilidae</taxon>
        <taxon>Drosophila</taxon>
        <taxon>Sophophora</taxon>
    </lineage>
</organism>
<evidence type="ECO:0000256" key="3">
    <source>
        <dbReference type="ARBA" id="ARBA00022737"/>
    </source>
</evidence>
<dbReference type="eggNOG" id="KOG1181">
    <property type="taxonomic scope" value="Eukaryota"/>
</dbReference>
<dbReference type="Proteomes" id="UP000007798">
    <property type="component" value="Unassembled WGS sequence"/>
</dbReference>
<dbReference type="PROSITE" id="PS50940">
    <property type="entry name" value="CHIT_BIND_II"/>
    <property type="match status" value="1"/>
</dbReference>
<dbReference type="HOGENOM" id="CLU_076441_0_0_1"/>
<evidence type="ECO:0000259" key="8">
    <source>
        <dbReference type="PROSITE" id="PS50940"/>
    </source>
</evidence>
<dbReference type="AlphaFoldDB" id="B4MSZ7"/>
<dbReference type="GO" id="GO:0005576">
    <property type="term" value="C:extracellular region"/>
    <property type="evidence" value="ECO:0007669"/>
    <property type="project" value="InterPro"/>
</dbReference>
<feature type="chain" id="PRO_5002815113" description="Chitin-binding type-2 domain-containing protein" evidence="7">
    <location>
        <begin position="26"/>
        <end position="294"/>
    </location>
</feature>
<dbReference type="PhylomeDB" id="B4MSZ7"/>
<feature type="signal peptide" evidence="7">
    <location>
        <begin position="1"/>
        <end position="25"/>
    </location>
</feature>
<dbReference type="InParanoid" id="B4MSZ7"/>
<feature type="compositionally biased region" description="Low complexity" evidence="6">
    <location>
        <begin position="111"/>
        <end position="160"/>
    </location>
</feature>
<reference evidence="9 10" key="1">
    <citation type="journal article" date="2007" name="Nature">
        <title>Evolution of genes and genomes on the Drosophila phylogeny.</title>
        <authorList>
            <consortium name="Drosophila 12 Genomes Consortium"/>
            <person name="Clark A.G."/>
            <person name="Eisen M.B."/>
            <person name="Smith D.R."/>
            <person name="Bergman C.M."/>
            <person name="Oliver B."/>
            <person name="Markow T.A."/>
            <person name="Kaufman T.C."/>
            <person name="Kellis M."/>
            <person name="Gelbart W."/>
            <person name="Iyer V.N."/>
            <person name="Pollard D.A."/>
            <person name="Sackton T.B."/>
            <person name="Larracuente A.M."/>
            <person name="Singh N.D."/>
            <person name="Abad J.P."/>
            <person name="Abt D.N."/>
            <person name="Adryan B."/>
            <person name="Aguade M."/>
            <person name="Akashi H."/>
            <person name="Anderson W.W."/>
            <person name="Aquadro C.F."/>
            <person name="Ardell D.H."/>
            <person name="Arguello R."/>
            <person name="Artieri C.G."/>
            <person name="Barbash D.A."/>
            <person name="Barker D."/>
            <person name="Barsanti P."/>
            <person name="Batterham P."/>
            <person name="Batzoglou S."/>
            <person name="Begun D."/>
            <person name="Bhutkar A."/>
            <person name="Blanco E."/>
            <person name="Bosak S.A."/>
            <person name="Bradley R.K."/>
            <person name="Brand A.D."/>
            <person name="Brent M.R."/>
            <person name="Brooks A.N."/>
            <person name="Brown R.H."/>
            <person name="Butlin R.K."/>
            <person name="Caggese C."/>
            <person name="Calvi B.R."/>
            <person name="Bernardo de Carvalho A."/>
            <person name="Caspi A."/>
            <person name="Castrezana S."/>
            <person name="Celniker S.E."/>
            <person name="Chang J.L."/>
            <person name="Chapple C."/>
            <person name="Chatterji S."/>
            <person name="Chinwalla A."/>
            <person name="Civetta A."/>
            <person name="Clifton S.W."/>
            <person name="Comeron J.M."/>
            <person name="Costello J.C."/>
            <person name="Coyne J.A."/>
            <person name="Daub J."/>
            <person name="David R.G."/>
            <person name="Delcher A.L."/>
            <person name="Delehaunty K."/>
            <person name="Do C.B."/>
            <person name="Ebling H."/>
            <person name="Edwards K."/>
            <person name="Eickbush T."/>
            <person name="Evans J.D."/>
            <person name="Filipski A."/>
            <person name="Findeiss S."/>
            <person name="Freyhult E."/>
            <person name="Fulton L."/>
            <person name="Fulton R."/>
            <person name="Garcia A.C."/>
            <person name="Gardiner A."/>
            <person name="Garfield D.A."/>
            <person name="Garvin B.E."/>
            <person name="Gibson G."/>
            <person name="Gilbert D."/>
            <person name="Gnerre S."/>
            <person name="Godfrey J."/>
            <person name="Good R."/>
            <person name="Gotea V."/>
            <person name="Gravely B."/>
            <person name="Greenberg A.J."/>
            <person name="Griffiths-Jones S."/>
            <person name="Gross S."/>
            <person name="Guigo R."/>
            <person name="Gustafson E.A."/>
            <person name="Haerty W."/>
            <person name="Hahn M.W."/>
            <person name="Halligan D.L."/>
            <person name="Halpern A.L."/>
            <person name="Halter G.M."/>
            <person name="Han M.V."/>
            <person name="Heger A."/>
            <person name="Hillier L."/>
            <person name="Hinrichs A.S."/>
            <person name="Holmes I."/>
            <person name="Hoskins R.A."/>
            <person name="Hubisz M.J."/>
            <person name="Hultmark D."/>
            <person name="Huntley M.A."/>
            <person name="Jaffe D.B."/>
            <person name="Jagadeeshan S."/>
            <person name="Jeck W.R."/>
            <person name="Johnson J."/>
            <person name="Jones C.D."/>
            <person name="Jordan W.C."/>
            <person name="Karpen G.H."/>
            <person name="Kataoka E."/>
            <person name="Keightley P.D."/>
            <person name="Kheradpour P."/>
            <person name="Kirkness E.F."/>
            <person name="Koerich L.B."/>
            <person name="Kristiansen K."/>
            <person name="Kudrna D."/>
            <person name="Kulathinal R.J."/>
            <person name="Kumar S."/>
            <person name="Kwok R."/>
            <person name="Lander E."/>
            <person name="Langley C.H."/>
            <person name="Lapoint R."/>
            <person name="Lazzaro B.P."/>
            <person name="Lee S.J."/>
            <person name="Levesque L."/>
            <person name="Li R."/>
            <person name="Lin C.F."/>
            <person name="Lin M.F."/>
            <person name="Lindblad-Toh K."/>
            <person name="Llopart A."/>
            <person name="Long M."/>
            <person name="Low L."/>
            <person name="Lozovsky E."/>
            <person name="Lu J."/>
            <person name="Luo M."/>
            <person name="Machado C.A."/>
            <person name="Makalowski W."/>
            <person name="Marzo M."/>
            <person name="Matsuda M."/>
            <person name="Matzkin L."/>
            <person name="McAllister B."/>
            <person name="McBride C.S."/>
            <person name="McKernan B."/>
            <person name="McKernan K."/>
            <person name="Mendez-Lago M."/>
            <person name="Minx P."/>
            <person name="Mollenhauer M.U."/>
            <person name="Montooth K."/>
            <person name="Mount S.M."/>
            <person name="Mu X."/>
            <person name="Myers E."/>
            <person name="Negre B."/>
            <person name="Newfeld S."/>
            <person name="Nielsen R."/>
            <person name="Noor M.A."/>
            <person name="O'Grady P."/>
            <person name="Pachter L."/>
            <person name="Papaceit M."/>
            <person name="Parisi M.J."/>
            <person name="Parisi M."/>
            <person name="Parts L."/>
            <person name="Pedersen J.S."/>
            <person name="Pesole G."/>
            <person name="Phillippy A.M."/>
            <person name="Ponting C.P."/>
            <person name="Pop M."/>
            <person name="Porcelli D."/>
            <person name="Powell J.R."/>
            <person name="Prohaska S."/>
            <person name="Pruitt K."/>
            <person name="Puig M."/>
            <person name="Quesneville H."/>
            <person name="Ram K.R."/>
            <person name="Rand D."/>
            <person name="Rasmussen M.D."/>
            <person name="Reed L.K."/>
            <person name="Reenan R."/>
            <person name="Reily A."/>
            <person name="Remington K.A."/>
            <person name="Rieger T.T."/>
            <person name="Ritchie M.G."/>
            <person name="Robin C."/>
            <person name="Rogers Y.H."/>
            <person name="Rohde C."/>
            <person name="Rozas J."/>
            <person name="Rubenfield M.J."/>
            <person name="Ruiz A."/>
            <person name="Russo S."/>
            <person name="Salzberg S.L."/>
            <person name="Sanchez-Gracia A."/>
            <person name="Saranga D.J."/>
            <person name="Sato H."/>
            <person name="Schaeffer S.W."/>
            <person name="Schatz M.C."/>
            <person name="Schlenke T."/>
            <person name="Schwartz R."/>
            <person name="Segarra C."/>
            <person name="Singh R.S."/>
            <person name="Sirot L."/>
            <person name="Sirota M."/>
            <person name="Sisneros N.B."/>
            <person name="Smith C.D."/>
            <person name="Smith T.F."/>
            <person name="Spieth J."/>
            <person name="Stage D.E."/>
            <person name="Stark A."/>
            <person name="Stephan W."/>
            <person name="Strausberg R.L."/>
            <person name="Strempel S."/>
            <person name="Sturgill D."/>
            <person name="Sutton G."/>
            <person name="Sutton G.G."/>
            <person name="Tao W."/>
            <person name="Teichmann S."/>
            <person name="Tobari Y.N."/>
            <person name="Tomimura Y."/>
            <person name="Tsolas J.M."/>
            <person name="Valente V.L."/>
            <person name="Venter E."/>
            <person name="Venter J.C."/>
            <person name="Vicario S."/>
            <person name="Vieira F.G."/>
            <person name="Vilella A.J."/>
            <person name="Villasante A."/>
            <person name="Walenz B."/>
            <person name="Wang J."/>
            <person name="Wasserman M."/>
            <person name="Watts T."/>
            <person name="Wilson D."/>
            <person name="Wilson R.K."/>
            <person name="Wing R.A."/>
            <person name="Wolfner M.F."/>
            <person name="Wong A."/>
            <person name="Wong G.K."/>
            <person name="Wu C.I."/>
            <person name="Wu G."/>
            <person name="Yamamoto D."/>
            <person name="Yang H.P."/>
            <person name="Yang S.P."/>
            <person name="Yorke J.A."/>
            <person name="Yoshida K."/>
            <person name="Zdobnov E."/>
            <person name="Zhang P."/>
            <person name="Zhang Y."/>
            <person name="Zimin A.V."/>
            <person name="Baldwin J."/>
            <person name="Abdouelleil A."/>
            <person name="Abdulkadir J."/>
            <person name="Abebe A."/>
            <person name="Abera B."/>
            <person name="Abreu J."/>
            <person name="Acer S.C."/>
            <person name="Aftuck L."/>
            <person name="Alexander A."/>
            <person name="An P."/>
            <person name="Anderson E."/>
            <person name="Anderson S."/>
            <person name="Arachi H."/>
            <person name="Azer M."/>
            <person name="Bachantsang P."/>
            <person name="Barry A."/>
            <person name="Bayul T."/>
            <person name="Berlin A."/>
            <person name="Bessette D."/>
            <person name="Bloom T."/>
            <person name="Blye J."/>
            <person name="Boguslavskiy L."/>
            <person name="Bonnet C."/>
            <person name="Boukhgalter B."/>
            <person name="Bourzgui I."/>
            <person name="Brown A."/>
            <person name="Cahill P."/>
            <person name="Channer S."/>
            <person name="Cheshatsang Y."/>
            <person name="Chuda L."/>
            <person name="Citroen M."/>
            <person name="Collymore A."/>
            <person name="Cooke P."/>
            <person name="Costello M."/>
            <person name="D'Aco K."/>
            <person name="Daza R."/>
            <person name="De Haan G."/>
            <person name="DeGray S."/>
            <person name="DeMaso C."/>
            <person name="Dhargay N."/>
            <person name="Dooley K."/>
            <person name="Dooley E."/>
            <person name="Doricent M."/>
            <person name="Dorje P."/>
            <person name="Dorjee K."/>
            <person name="Dupes A."/>
            <person name="Elong R."/>
            <person name="Falk J."/>
            <person name="Farina A."/>
            <person name="Faro S."/>
            <person name="Ferguson D."/>
            <person name="Fisher S."/>
            <person name="Foley C.D."/>
            <person name="Franke A."/>
            <person name="Friedrich D."/>
            <person name="Gadbois L."/>
            <person name="Gearin G."/>
            <person name="Gearin C.R."/>
            <person name="Giannoukos G."/>
            <person name="Goode T."/>
            <person name="Graham J."/>
            <person name="Grandbois E."/>
            <person name="Grewal S."/>
            <person name="Gyaltsen K."/>
            <person name="Hafez N."/>
            <person name="Hagos B."/>
            <person name="Hall J."/>
            <person name="Henson C."/>
            <person name="Hollinger A."/>
            <person name="Honan T."/>
            <person name="Huard M.D."/>
            <person name="Hughes L."/>
            <person name="Hurhula B."/>
            <person name="Husby M.E."/>
            <person name="Kamat A."/>
            <person name="Kanga B."/>
            <person name="Kashin S."/>
            <person name="Khazanovich D."/>
            <person name="Kisner P."/>
            <person name="Lance K."/>
            <person name="Lara M."/>
            <person name="Lee W."/>
            <person name="Lennon N."/>
            <person name="Letendre F."/>
            <person name="LeVine R."/>
            <person name="Lipovsky A."/>
            <person name="Liu X."/>
            <person name="Liu J."/>
            <person name="Liu S."/>
            <person name="Lokyitsang T."/>
            <person name="Lokyitsang Y."/>
            <person name="Lubonja R."/>
            <person name="Lui A."/>
            <person name="MacDonald P."/>
            <person name="Magnisalis V."/>
            <person name="Maru K."/>
            <person name="Matthews C."/>
            <person name="McCusker W."/>
            <person name="McDonough S."/>
            <person name="Mehta T."/>
            <person name="Meldrim J."/>
            <person name="Meneus L."/>
            <person name="Mihai O."/>
            <person name="Mihalev A."/>
            <person name="Mihova T."/>
            <person name="Mittelman R."/>
            <person name="Mlenga V."/>
            <person name="Montmayeur A."/>
            <person name="Mulrain L."/>
            <person name="Navidi A."/>
            <person name="Naylor J."/>
            <person name="Negash T."/>
            <person name="Nguyen T."/>
            <person name="Nguyen N."/>
            <person name="Nicol R."/>
            <person name="Norbu C."/>
            <person name="Norbu N."/>
            <person name="Novod N."/>
            <person name="O'Neill B."/>
            <person name="Osman S."/>
            <person name="Markiewicz E."/>
            <person name="Oyono O.L."/>
            <person name="Patti C."/>
            <person name="Phunkhang P."/>
            <person name="Pierre F."/>
            <person name="Priest M."/>
            <person name="Raghuraman S."/>
            <person name="Rege F."/>
            <person name="Reyes R."/>
            <person name="Rise C."/>
            <person name="Rogov P."/>
            <person name="Ross K."/>
            <person name="Ryan E."/>
            <person name="Settipalli S."/>
            <person name="Shea T."/>
            <person name="Sherpa N."/>
            <person name="Shi L."/>
            <person name="Shih D."/>
            <person name="Sparrow T."/>
            <person name="Spaulding J."/>
            <person name="Stalker J."/>
            <person name="Stange-Thomann N."/>
            <person name="Stavropoulos S."/>
            <person name="Stone C."/>
            <person name="Strader C."/>
            <person name="Tesfaye S."/>
            <person name="Thomson T."/>
            <person name="Thoulutsang Y."/>
            <person name="Thoulutsang D."/>
            <person name="Topham K."/>
            <person name="Topping I."/>
            <person name="Tsamla T."/>
            <person name="Vassiliev H."/>
            <person name="Vo A."/>
            <person name="Wangchuk T."/>
            <person name="Wangdi T."/>
            <person name="Weiand M."/>
            <person name="Wilkinson J."/>
            <person name="Wilson A."/>
            <person name="Yadav S."/>
            <person name="Young G."/>
            <person name="Yu Q."/>
            <person name="Zembek L."/>
            <person name="Zhong D."/>
            <person name="Zimmer A."/>
            <person name="Zwirko Z."/>
            <person name="Jaffe D.B."/>
            <person name="Alvarez P."/>
            <person name="Brockman W."/>
            <person name="Butler J."/>
            <person name="Chin C."/>
            <person name="Gnerre S."/>
            <person name="Grabherr M."/>
            <person name="Kleber M."/>
            <person name="Mauceli E."/>
            <person name="MacCallum I."/>
        </authorList>
    </citation>
    <scope>NUCLEOTIDE SEQUENCE [LARGE SCALE GENOMIC DNA]</scope>
    <source>
        <strain evidence="10">Tucson 14030-0811.24</strain>
    </source>
</reference>
<keyword evidence="5" id="KW-0325">Glycoprotein</keyword>
<dbReference type="Gene3D" id="2.170.140.10">
    <property type="entry name" value="Chitin binding domain"/>
    <property type="match status" value="2"/>
</dbReference>
<feature type="compositionally biased region" description="Low complexity" evidence="6">
    <location>
        <begin position="170"/>
        <end position="180"/>
    </location>
</feature>
<gene>
    <name evidence="9" type="primary">Dwil\GK20062</name>
    <name evidence="9" type="ORF">Dwil_GK20062</name>
</gene>